<dbReference type="EMBL" id="DXAW01000055">
    <property type="protein sequence ID" value="HIZ85405.1"/>
    <property type="molecule type" value="Genomic_DNA"/>
</dbReference>
<dbReference type="Pfam" id="PF19576">
    <property type="entry name" value="Acyltransf_2"/>
    <property type="match status" value="1"/>
</dbReference>
<feature type="domain" description="Putative acyltransferase ACT14924-like acyltransferase" evidence="1">
    <location>
        <begin position="15"/>
        <end position="275"/>
    </location>
</feature>
<gene>
    <name evidence="2" type="ORF">IAC04_02830</name>
</gene>
<dbReference type="GO" id="GO:0016746">
    <property type="term" value="F:acyltransferase activity"/>
    <property type="evidence" value="ECO:0007669"/>
    <property type="project" value="UniProtKB-KW"/>
</dbReference>
<keyword evidence="2" id="KW-0012">Acyltransferase</keyword>
<dbReference type="InterPro" id="IPR045746">
    <property type="entry name" value="ACT14924-like_Acyltransf_dom"/>
</dbReference>
<accession>A0A9D2GQI9</accession>
<organism evidence="2 3">
    <name type="scientific">Candidatus Coprenecus stercoravium</name>
    <dbReference type="NCBI Taxonomy" id="2840735"/>
    <lineage>
        <taxon>Bacteria</taxon>
        <taxon>Pseudomonadati</taxon>
        <taxon>Bacteroidota</taxon>
        <taxon>Bacteroidia</taxon>
        <taxon>Bacteroidales</taxon>
        <taxon>Rikenellaceae</taxon>
        <taxon>Rikenellaceae incertae sedis</taxon>
        <taxon>Candidatus Coprenecus</taxon>
    </lineage>
</organism>
<evidence type="ECO:0000259" key="1">
    <source>
        <dbReference type="Pfam" id="PF19576"/>
    </source>
</evidence>
<proteinExistence type="predicted"/>
<sequence>MDAENDILSIDVEKVIRSKSPKLADRLPRFILNYIKRTIHQDEINRLLLDNSMYTGADFATHILQDMNVSYNVHYTGHAPDPSGRYIFVSNHPLGGLDGMILISYISSRFGDVKFIVNDLLMFIKPLAPVFVPVNKYGKMRHDNTLLFHETFDSDAQILYFPAGLCSRLIHGQVTDLDWKKTFVTKAVESRRDIVPMFFSGENSRRFYRLANMRKKLGIKVNIETFFLPDEMFRQKGAAFDLFIGEPIPYTSITEEHSHKEWCDIIRQKCYATRNQAR</sequence>
<reference evidence="2" key="2">
    <citation type="submission" date="2021-04" db="EMBL/GenBank/DDBJ databases">
        <authorList>
            <person name="Gilroy R."/>
        </authorList>
    </citation>
    <scope>NUCLEOTIDE SEQUENCE</scope>
    <source>
        <strain evidence="2">Gambia16-554</strain>
    </source>
</reference>
<name>A0A9D2GQI9_9BACT</name>
<dbReference type="AlphaFoldDB" id="A0A9D2GQI9"/>
<dbReference type="Proteomes" id="UP000824115">
    <property type="component" value="Unassembled WGS sequence"/>
</dbReference>
<evidence type="ECO:0000313" key="3">
    <source>
        <dbReference type="Proteomes" id="UP000824115"/>
    </source>
</evidence>
<keyword evidence="2" id="KW-0808">Transferase</keyword>
<evidence type="ECO:0000313" key="2">
    <source>
        <dbReference type="EMBL" id="HIZ85405.1"/>
    </source>
</evidence>
<comment type="caution">
    <text evidence="2">The sequence shown here is derived from an EMBL/GenBank/DDBJ whole genome shotgun (WGS) entry which is preliminary data.</text>
</comment>
<protein>
    <submittedName>
        <fullName evidence="2">Acyltransferase</fullName>
    </submittedName>
</protein>
<reference evidence="2" key="1">
    <citation type="journal article" date="2021" name="PeerJ">
        <title>Extensive microbial diversity within the chicken gut microbiome revealed by metagenomics and culture.</title>
        <authorList>
            <person name="Gilroy R."/>
            <person name="Ravi A."/>
            <person name="Getino M."/>
            <person name="Pursley I."/>
            <person name="Horton D.L."/>
            <person name="Alikhan N.F."/>
            <person name="Baker D."/>
            <person name="Gharbi K."/>
            <person name="Hall N."/>
            <person name="Watson M."/>
            <person name="Adriaenssens E.M."/>
            <person name="Foster-Nyarko E."/>
            <person name="Jarju S."/>
            <person name="Secka A."/>
            <person name="Antonio M."/>
            <person name="Oren A."/>
            <person name="Chaudhuri R.R."/>
            <person name="La Ragione R."/>
            <person name="Hildebrand F."/>
            <person name="Pallen M.J."/>
        </authorList>
    </citation>
    <scope>NUCLEOTIDE SEQUENCE</scope>
    <source>
        <strain evidence="2">Gambia16-554</strain>
    </source>
</reference>